<evidence type="ECO:0000313" key="9">
    <source>
        <dbReference type="Proteomes" id="UP001501671"/>
    </source>
</evidence>
<accession>A0ABP8GEE2</accession>
<evidence type="ECO:0000313" key="8">
    <source>
        <dbReference type="EMBL" id="GAA4322587.1"/>
    </source>
</evidence>
<evidence type="ECO:0000256" key="6">
    <source>
        <dbReference type="ARBA" id="ARBA00023136"/>
    </source>
</evidence>
<dbReference type="Pfam" id="PF08402">
    <property type="entry name" value="TOBE_2"/>
    <property type="match status" value="1"/>
</dbReference>
<feature type="domain" description="ABC transporter" evidence="7">
    <location>
        <begin position="16"/>
        <end position="258"/>
    </location>
</feature>
<evidence type="ECO:0000256" key="4">
    <source>
        <dbReference type="ARBA" id="ARBA00022840"/>
    </source>
</evidence>
<dbReference type="Proteomes" id="UP001501671">
    <property type="component" value="Unassembled WGS sequence"/>
</dbReference>
<dbReference type="InterPro" id="IPR015853">
    <property type="entry name" value="ABC_transpr_FbpC"/>
</dbReference>
<evidence type="ECO:0000256" key="3">
    <source>
        <dbReference type="ARBA" id="ARBA00022741"/>
    </source>
</evidence>
<evidence type="ECO:0000256" key="5">
    <source>
        <dbReference type="ARBA" id="ARBA00022967"/>
    </source>
</evidence>
<dbReference type="InterPro" id="IPR047641">
    <property type="entry name" value="ABC_transpr_MalK/UgpC-like"/>
</dbReference>
<keyword evidence="2" id="KW-1003">Cell membrane</keyword>
<dbReference type="PROSITE" id="PS50893">
    <property type="entry name" value="ABC_TRANSPORTER_2"/>
    <property type="match status" value="1"/>
</dbReference>
<dbReference type="InterPro" id="IPR027417">
    <property type="entry name" value="P-loop_NTPase"/>
</dbReference>
<dbReference type="CDD" id="cd03259">
    <property type="entry name" value="ABC_Carb_Solutes_like"/>
    <property type="match status" value="1"/>
</dbReference>
<reference evidence="9" key="1">
    <citation type="journal article" date="2019" name="Int. J. Syst. Evol. Microbiol.">
        <title>The Global Catalogue of Microorganisms (GCM) 10K type strain sequencing project: providing services to taxonomists for standard genome sequencing and annotation.</title>
        <authorList>
            <consortium name="The Broad Institute Genomics Platform"/>
            <consortium name="The Broad Institute Genome Sequencing Center for Infectious Disease"/>
            <person name="Wu L."/>
            <person name="Ma J."/>
        </authorList>
    </citation>
    <scope>NUCLEOTIDE SEQUENCE [LARGE SCALE GENOMIC DNA]</scope>
    <source>
        <strain evidence="9">JCM 17666</strain>
    </source>
</reference>
<dbReference type="SUPFAM" id="SSF50331">
    <property type="entry name" value="MOP-like"/>
    <property type="match status" value="1"/>
</dbReference>
<dbReference type="Pfam" id="PF00005">
    <property type="entry name" value="ABC_tran"/>
    <property type="match status" value="1"/>
</dbReference>
<dbReference type="InterPro" id="IPR008995">
    <property type="entry name" value="Mo/tungstate-bd_C_term_dom"/>
</dbReference>
<organism evidence="8 9">
    <name type="scientific">Pigmentiphaga soli</name>
    <dbReference type="NCBI Taxonomy" id="1007095"/>
    <lineage>
        <taxon>Bacteria</taxon>
        <taxon>Pseudomonadati</taxon>
        <taxon>Pseudomonadota</taxon>
        <taxon>Betaproteobacteria</taxon>
        <taxon>Burkholderiales</taxon>
        <taxon>Alcaligenaceae</taxon>
        <taxon>Pigmentiphaga</taxon>
    </lineage>
</organism>
<dbReference type="PANTHER" id="PTHR43875">
    <property type="entry name" value="MALTODEXTRIN IMPORT ATP-BINDING PROTEIN MSMX"/>
    <property type="match status" value="1"/>
</dbReference>
<sequence>MEEKGKLMDNATDARIEVAGLTKRYLRRGGGKPVVPVNDTSFTVGSAEMVVLLGPSGCGKTTLLRCIAGLERPDEGEISINGQVVFSSRRGIFVPPNRRPISMVFQTYALWPHMTVFDNVAYPLRCRGADRGRIEASVMEALSMVGLAALARQYPGQISGGQQQRVALARAVVPRTGVVLFDEPLSNVDAKVREQLRAEISRMQRALGFSGLYVTHDQVEAMAIADRVALIDDGRIEQIGAPEEIYHHPVSPYVGSFIGSANLWPGRVAACDRERVTVRTSFGDVQVGVPAVLPAGWPQVAPDAPVTVMARPEVIAIGREAPSAVNGFAGVIESKAFLGANVEFTLLVGKERIRAAVPRSDIAASEESAWIGIDPKNLVLLSDGRAAAGQ</sequence>
<dbReference type="GO" id="GO:0005524">
    <property type="term" value="F:ATP binding"/>
    <property type="evidence" value="ECO:0007669"/>
    <property type="project" value="UniProtKB-KW"/>
</dbReference>
<comment type="caution">
    <text evidence="8">The sequence shown here is derived from an EMBL/GenBank/DDBJ whole genome shotgun (WGS) entry which is preliminary data.</text>
</comment>
<keyword evidence="5" id="KW-1278">Translocase</keyword>
<dbReference type="SMART" id="SM00382">
    <property type="entry name" value="AAA"/>
    <property type="match status" value="1"/>
</dbReference>
<gene>
    <name evidence="8" type="ORF">GCM10023144_02700</name>
</gene>
<proteinExistence type="predicted"/>
<protein>
    <submittedName>
        <fullName evidence="8">ABC transporter ATP-binding protein</fullName>
    </submittedName>
</protein>
<keyword evidence="6" id="KW-0472">Membrane</keyword>
<dbReference type="Gene3D" id="2.40.50.100">
    <property type="match status" value="1"/>
</dbReference>
<evidence type="ECO:0000256" key="2">
    <source>
        <dbReference type="ARBA" id="ARBA00022475"/>
    </source>
</evidence>
<keyword evidence="9" id="KW-1185">Reference proteome</keyword>
<dbReference type="SUPFAM" id="SSF52540">
    <property type="entry name" value="P-loop containing nucleoside triphosphate hydrolases"/>
    <property type="match status" value="1"/>
</dbReference>
<dbReference type="InterPro" id="IPR017871">
    <property type="entry name" value="ABC_transporter-like_CS"/>
</dbReference>
<dbReference type="InterPro" id="IPR003439">
    <property type="entry name" value="ABC_transporter-like_ATP-bd"/>
</dbReference>
<dbReference type="PROSITE" id="PS00211">
    <property type="entry name" value="ABC_TRANSPORTER_1"/>
    <property type="match status" value="1"/>
</dbReference>
<evidence type="ECO:0000259" key="7">
    <source>
        <dbReference type="PROSITE" id="PS50893"/>
    </source>
</evidence>
<dbReference type="EMBL" id="BAABFO010000001">
    <property type="protein sequence ID" value="GAA4322587.1"/>
    <property type="molecule type" value="Genomic_DNA"/>
</dbReference>
<dbReference type="PANTHER" id="PTHR43875:SF15">
    <property type="entry name" value="TREHALOSE IMPORT ATP-BINDING PROTEIN SUGC"/>
    <property type="match status" value="1"/>
</dbReference>
<dbReference type="Gene3D" id="3.40.50.300">
    <property type="entry name" value="P-loop containing nucleotide triphosphate hydrolases"/>
    <property type="match status" value="1"/>
</dbReference>
<keyword evidence="4 8" id="KW-0067">ATP-binding</keyword>
<evidence type="ECO:0000256" key="1">
    <source>
        <dbReference type="ARBA" id="ARBA00022448"/>
    </source>
</evidence>
<name>A0ABP8GEE2_9BURK</name>
<keyword evidence="1" id="KW-0813">Transport</keyword>
<dbReference type="InterPro" id="IPR003593">
    <property type="entry name" value="AAA+_ATPase"/>
</dbReference>
<dbReference type="InterPro" id="IPR013611">
    <property type="entry name" value="Transp-assoc_OB_typ2"/>
</dbReference>
<keyword evidence="3" id="KW-0547">Nucleotide-binding</keyword>